<keyword evidence="11 12" id="KW-0472">Membrane</keyword>
<dbReference type="Proteomes" id="UP001209681">
    <property type="component" value="Unassembled WGS sequence"/>
</dbReference>
<comment type="caution">
    <text evidence="13">The sequence shown here is derived from an EMBL/GenBank/DDBJ whole genome shotgun (WGS) entry which is preliminary data.</text>
</comment>
<proteinExistence type="inferred from homology"/>
<evidence type="ECO:0000313" key="14">
    <source>
        <dbReference type="Proteomes" id="UP001209681"/>
    </source>
</evidence>
<keyword evidence="10" id="KW-0406">Ion transport</keyword>
<keyword evidence="7 12" id="KW-0812">Transmembrane</keyword>
<dbReference type="InterPro" id="IPR003445">
    <property type="entry name" value="Cat_transpt"/>
</dbReference>
<dbReference type="Pfam" id="PF02386">
    <property type="entry name" value="TrkH"/>
    <property type="match status" value="1"/>
</dbReference>
<keyword evidence="5" id="KW-0997">Cell inner membrane</keyword>
<feature type="transmembrane region" description="Helical" evidence="12">
    <location>
        <begin position="235"/>
        <end position="254"/>
    </location>
</feature>
<keyword evidence="3" id="KW-0813">Transport</keyword>
<evidence type="ECO:0000256" key="1">
    <source>
        <dbReference type="ARBA" id="ARBA00004429"/>
    </source>
</evidence>
<feature type="transmembrane region" description="Helical" evidence="12">
    <location>
        <begin position="274"/>
        <end position="293"/>
    </location>
</feature>
<accession>A0ABT3N5U0</accession>
<feature type="transmembrane region" description="Helical" evidence="12">
    <location>
        <begin position="76"/>
        <end position="98"/>
    </location>
</feature>
<comment type="similarity">
    <text evidence="2">Belongs to the TrkH potassium transport family.</text>
</comment>
<feature type="transmembrane region" description="Helical" evidence="12">
    <location>
        <begin position="134"/>
        <end position="153"/>
    </location>
</feature>
<feature type="transmembrane region" description="Helical" evidence="12">
    <location>
        <begin position="419"/>
        <end position="437"/>
    </location>
</feature>
<evidence type="ECO:0000256" key="11">
    <source>
        <dbReference type="ARBA" id="ARBA00023136"/>
    </source>
</evidence>
<comment type="subcellular location">
    <subcellularLocation>
        <location evidence="1">Cell inner membrane</location>
        <topology evidence="1">Multi-pass membrane protein</topology>
    </subcellularLocation>
</comment>
<feature type="transmembrane region" description="Helical" evidence="12">
    <location>
        <begin position="305"/>
        <end position="325"/>
    </location>
</feature>
<dbReference type="PIRSF" id="PIRSF006247">
    <property type="entry name" value="TrkH"/>
    <property type="match status" value="1"/>
</dbReference>
<name>A0ABT3N5U0_9BACT</name>
<feature type="transmembrane region" description="Helical" evidence="12">
    <location>
        <begin position="183"/>
        <end position="207"/>
    </location>
</feature>
<reference evidence="13 14" key="1">
    <citation type="submission" date="2022-11" db="EMBL/GenBank/DDBJ databases">
        <title>Desulfobotulus tamanensis H1 sp. nov. - anaerobic, alkaliphilic, sulphate reducing bacterium isolated from terrestrial mud volcano.</title>
        <authorList>
            <person name="Frolova A."/>
            <person name="Merkel A.Y."/>
            <person name="Slobodkin A.I."/>
        </authorList>
    </citation>
    <scope>NUCLEOTIDE SEQUENCE [LARGE SCALE GENOMIC DNA]</scope>
    <source>
        <strain evidence="13 14">H1</strain>
    </source>
</reference>
<evidence type="ECO:0000256" key="6">
    <source>
        <dbReference type="ARBA" id="ARBA00022538"/>
    </source>
</evidence>
<keyword evidence="6" id="KW-0633">Potassium transport</keyword>
<evidence type="ECO:0000256" key="5">
    <source>
        <dbReference type="ARBA" id="ARBA00022519"/>
    </source>
</evidence>
<keyword evidence="8" id="KW-0630">Potassium</keyword>
<dbReference type="PROSITE" id="PS51257">
    <property type="entry name" value="PROKAR_LIPOPROTEIN"/>
    <property type="match status" value="1"/>
</dbReference>
<dbReference type="PANTHER" id="PTHR32024:SF2">
    <property type="entry name" value="TRK SYSTEM POTASSIUM UPTAKE PROTEIN TRKG-RELATED"/>
    <property type="match status" value="1"/>
</dbReference>
<dbReference type="PANTHER" id="PTHR32024">
    <property type="entry name" value="TRK SYSTEM POTASSIUM UPTAKE PROTEIN TRKG-RELATED"/>
    <property type="match status" value="1"/>
</dbReference>
<evidence type="ECO:0000313" key="13">
    <source>
        <dbReference type="EMBL" id="MCW7752402.1"/>
    </source>
</evidence>
<organism evidence="13 14">
    <name type="scientific">Desulfobotulus pelophilus</name>
    <dbReference type="NCBI Taxonomy" id="2823377"/>
    <lineage>
        <taxon>Bacteria</taxon>
        <taxon>Pseudomonadati</taxon>
        <taxon>Thermodesulfobacteriota</taxon>
        <taxon>Desulfobacteria</taxon>
        <taxon>Desulfobacterales</taxon>
        <taxon>Desulfobacteraceae</taxon>
        <taxon>Desulfobotulus</taxon>
    </lineage>
</organism>
<dbReference type="RefSeq" id="WP_265423274.1">
    <property type="nucleotide sequence ID" value="NZ_JAPFPW010000001.1"/>
</dbReference>
<evidence type="ECO:0000256" key="10">
    <source>
        <dbReference type="ARBA" id="ARBA00023065"/>
    </source>
</evidence>
<evidence type="ECO:0000256" key="3">
    <source>
        <dbReference type="ARBA" id="ARBA00022448"/>
    </source>
</evidence>
<evidence type="ECO:0000256" key="12">
    <source>
        <dbReference type="SAM" id="Phobius"/>
    </source>
</evidence>
<keyword evidence="14" id="KW-1185">Reference proteome</keyword>
<dbReference type="EMBL" id="JAPFPW010000001">
    <property type="protein sequence ID" value="MCW7752402.1"/>
    <property type="molecule type" value="Genomic_DNA"/>
</dbReference>
<feature type="transmembrane region" description="Helical" evidence="12">
    <location>
        <begin position="390"/>
        <end position="412"/>
    </location>
</feature>
<evidence type="ECO:0000256" key="8">
    <source>
        <dbReference type="ARBA" id="ARBA00022958"/>
    </source>
</evidence>
<feature type="transmembrane region" description="Helical" evidence="12">
    <location>
        <begin position="332"/>
        <end position="351"/>
    </location>
</feature>
<keyword evidence="9 12" id="KW-1133">Transmembrane helix</keyword>
<feature type="transmembrane region" description="Helical" evidence="12">
    <location>
        <begin position="38"/>
        <end position="55"/>
    </location>
</feature>
<evidence type="ECO:0000256" key="9">
    <source>
        <dbReference type="ARBA" id="ARBA00022989"/>
    </source>
</evidence>
<dbReference type="InterPro" id="IPR004772">
    <property type="entry name" value="TrkH"/>
</dbReference>
<sequence>MNWRIIGQMTGVLIAALGCSMALPLVWSLICADGSSRAFALSMALCGVVGGLLFFPLRKPLGEGFSQKEGMAIVGLGWMAVGLFGAFPFFFSGFFWGFTDAVFESVSGFTTTGASVLEDIESLPQGLLLWRSQIQWIGGMGIILFSIAILPFLGVGGMQLYKAEVPSPVPDKLKPRIQETAKILWKVYLFFSLLLFFLLLAGGMGGFDSLCHTFTTMPTGGFSTKNLSIAHFDSLYIEVVIMAFMVLAGINFTLHFQFLRRGGFSYFNDAECRFFLVLLLAIMVGVFWILWGATYESPGESLRYGAFQVISIVTTTGFATADYVLWAPAAQLILLFAMFTGACAGSTSGGMKTVRLMICGKYGYKELFFLVHPRAVREVKLGGRVVPGGVIHGVLGFMALYLGVYVAGSLLLAAQGTDAVTALTAAASALGNVGPGFGGVGPAENYAGIPQAGKWVLSWLMLMGRLEIYTLIIFLVPEFWRN</sequence>
<feature type="transmembrane region" description="Helical" evidence="12">
    <location>
        <begin position="457"/>
        <end position="476"/>
    </location>
</feature>
<gene>
    <name evidence="13" type="ORF">OOT00_00180</name>
</gene>
<evidence type="ECO:0000256" key="7">
    <source>
        <dbReference type="ARBA" id="ARBA00022692"/>
    </source>
</evidence>
<evidence type="ECO:0000256" key="4">
    <source>
        <dbReference type="ARBA" id="ARBA00022475"/>
    </source>
</evidence>
<keyword evidence="4" id="KW-1003">Cell membrane</keyword>
<protein>
    <submittedName>
        <fullName evidence="13">TrkH family potassium uptake protein</fullName>
    </submittedName>
</protein>
<evidence type="ECO:0000256" key="2">
    <source>
        <dbReference type="ARBA" id="ARBA00009137"/>
    </source>
</evidence>